<dbReference type="Proteomes" id="UP000327143">
    <property type="component" value="Chromosome"/>
</dbReference>
<feature type="region of interest" description="Disordered" evidence="1">
    <location>
        <begin position="87"/>
        <end position="113"/>
    </location>
</feature>
<sequence length="142" mass="15219">MKLSRLCPQLLRSRRHRARSARCGFVDQRSPQAVDRAAVHSLCTGLSTGDPQVGARCPQRSPLSPHACPLFGNTTCVLTASSERRHIEVPQGPVGKTAKAGDGSGENSPRPVHGVCRTFRSPQRPLVVHCSGPQGPWIKSPG</sequence>
<evidence type="ECO:0000313" key="2">
    <source>
        <dbReference type="EMBL" id="QEU86698.1"/>
    </source>
</evidence>
<dbReference type="EMBL" id="CP023700">
    <property type="protein sequence ID" value="QEU86698.1"/>
    <property type="molecule type" value="Genomic_DNA"/>
</dbReference>
<accession>A0ABX6AIW1</accession>
<evidence type="ECO:0000256" key="1">
    <source>
        <dbReference type="SAM" id="MobiDB-lite"/>
    </source>
</evidence>
<proteinExistence type="predicted"/>
<protein>
    <submittedName>
        <fullName evidence="2">Uncharacterized protein</fullName>
    </submittedName>
</protein>
<name>A0ABX6AIW1_STRVD</name>
<keyword evidence="3" id="KW-1185">Reference proteome</keyword>
<reference evidence="2 3" key="1">
    <citation type="submission" date="2017-09" db="EMBL/GenBank/DDBJ databases">
        <authorList>
            <person name="Lee N."/>
            <person name="Cho B.-K."/>
        </authorList>
    </citation>
    <scope>NUCLEOTIDE SEQUENCE [LARGE SCALE GENOMIC DNA]</scope>
    <source>
        <strain evidence="2 3">ATCC 39115</strain>
    </source>
</reference>
<organism evidence="2 3">
    <name type="scientific">Streptomyces viridosporus T7A</name>
    <dbReference type="NCBI Taxonomy" id="665577"/>
    <lineage>
        <taxon>Bacteria</taxon>
        <taxon>Bacillati</taxon>
        <taxon>Actinomycetota</taxon>
        <taxon>Actinomycetes</taxon>
        <taxon>Kitasatosporales</taxon>
        <taxon>Streptomycetaceae</taxon>
        <taxon>Streptomyces</taxon>
    </lineage>
</organism>
<gene>
    <name evidence="2" type="ORF">CP969_19915</name>
</gene>
<evidence type="ECO:0000313" key="3">
    <source>
        <dbReference type="Proteomes" id="UP000327143"/>
    </source>
</evidence>